<dbReference type="EMBL" id="OQ749652">
    <property type="protein sequence ID" value="WIC39604.1"/>
    <property type="molecule type" value="Genomic_DNA"/>
</dbReference>
<protein>
    <submittedName>
        <fullName evidence="1">Uncharacterized protein</fullName>
    </submittedName>
</protein>
<sequence length="188" mass="20191">MPATFVKTEGKYGQVEANRLSGITFGYIEAQAPAYEDAGAATPIAELENGMFLCVIPDTTETSPMGRIAVLPGAAPATAKPYLVYSEKKLYDERMGYSDFVDRAADKVDGLLYPKLIGIVPDNDAFTTNTINEEPDSLAVGDVLYVGDDGYLTKTKGTNTTYQFEVTKVYTMPDGQPGVKLMSKACGA</sequence>
<reference evidence="1" key="1">
    <citation type="submission" date="2023-04" db="EMBL/GenBank/DDBJ databases">
        <title>Bacteriophage Phass-1 Discovered in the Human Gut Virome - the Founding Member of the Proposed New Family Phassviridae.</title>
        <authorList>
            <person name="Tikunov A.Y."/>
            <person name="Morozova V.V."/>
            <person name="Chechushkov A.V."/>
            <person name="Tikunova N.V."/>
        </authorList>
    </citation>
    <scope>NUCLEOTIDE SEQUENCE</scope>
</reference>
<accession>A0AAF0LZM7</accession>
<evidence type="ECO:0000313" key="1">
    <source>
        <dbReference type="EMBL" id="WIC39604.1"/>
    </source>
</evidence>
<name>A0AAF0LZM7_9CAUD</name>
<evidence type="ECO:0000313" key="2">
    <source>
        <dbReference type="Proteomes" id="UP001237988"/>
    </source>
</evidence>
<organism evidence="1 2">
    <name type="scientific">Phage Phass-1</name>
    <dbReference type="NCBI Taxonomy" id="3043662"/>
    <lineage>
        <taxon>Viruses</taxon>
        <taxon>Duplodnaviria</taxon>
        <taxon>Heunggongvirae</taxon>
        <taxon>Uroviricota</taxon>
        <taxon>Caudoviricetes</taxon>
        <taxon>Caudoviricetes code 15 clade</taxon>
    </lineage>
</organism>
<dbReference type="Proteomes" id="UP001237988">
    <property type="component" value="Segment"/>
</dbReference>
<proteinExistence type="predicted"/>